<organism evidence="11 12">
    <name type="scientific">Cyanobacterium aponinum 0216</name>
    <dbReference type="NCBI Taxonomy" id="2676140"/>
    <lineage>
        <taxon>Bacteria</taxon>
        <taxon>Bacillati</taxon>
        <taxon>Cyanobacteriota</taxon>
        <taxon>Cyanophyceae</taxon>
        <taxon>Oscillatoriophycideae</taxon>
        <taxon>Chroococcales</taxon>
        <taxon>Geminocystaceae</taxon>
        <taxon>Cyanobacterium</taxon>
    </lineage>
</organism>
<dbReference type="PROSITE" id="PS01313">
    <property type="entry name" value="LIPB"/>
    <property type="match status" value="1"/>
</dbReference>
<dbReference type="Proteomes" id="UP000437131">
    <property type="component" value="Unassembled WGS sequence"/>
</dbReference>
<comment type="subcellular location">
    <subcellularLocation>
        <location evidence="5">Cytoplasm</location>
    </subcellularLocation>
</comment>
<dbReference type="SUPFAM" id="SSF55681">
    <property type="entry name" value="Class II aaRS and biotin synthetases"/>
    <property type="match status" value="1"/>
</dbReference>
<evidence type="ECO:0000256" key="3">
    <source>
        <dbReference type="ARBA" id="ARBA00023315"/>
    </source>
</evidence>
<dbReference type="PANTHER" id="PTHR10993:SF7">
    <property type="entry name" value="LIPOYLTRANSFERASE 2, MITOCHONDRIAL-RELATED"/>
    <property type="match status" value="1"/>
</dbReference>
<feature type="domain" description="BPL/LPL catalytic" evidence="10">
    <location>
        <begin position="32"/>
        <end position="209"/>
    </location>
</feature>
<dbReference type="NCBIfam" id="NF010925">
    <property type="entry name" value="PRK14345.1"/>
    <property type="match status" value="1"/>
</dbReference>
<dbReference type="EMBL" id="WMIA01000014">
    <property type="protein sequence ID" value="MTF39568.1"/>
    <property type="molecule type" value="Genomic_DNA"/>
</dbReference>
<feature type="site" description="Lowers pKa of active site Cys" evidence="5 9">
    <location>
        <position position="138"/>
    </location>
</feature>
<dbReference type="HAMAP" id="MF_00013">
    <property type="entry name" value="LipB"/>
    <property type="match status" value="1"/>
</dbReference>
<dbReference type="FunFam" id="3.30.930.10:FF:000035">
    <property type="entry name" value="Putative lipoyltransferase 2, mitochondrial"/>
    <property type="match status" value="1"/>
</dbReference>
<dbReference type="EC" id="2.3.1.181" evidence="5 6"/>
<comment type="function">
    <text evidence="4 5 6">Catalyzes the transfer of endogenously produced octanoic acid from octanoyl-acyl-carrier-protein onto the lipoyl domains of lipoate-dependent enzymes. Lipoyl-ACP can also act as a substrate although octanoyl-ACP is likely to be the physiological substrate.</text>
</comment>
<feature type="binding site" evidence="5 8">
    <location>
        <begin position="154"/>
        <end position="156"/>
    </location>
    <ligand>
        <name>substrate</name>
    </ligand>
</feature>
<dbReference type="InterPro" id="IPR020605">
    <property type="entry name" value="Octanoyltransferase_CS"/>
</dbReference>
<dbReference type="Pfam" id="PF21948">
    <property type="entry name" value="LplA-B_cat"/>
    <property type="match status" value="1"/>
</dbReference>
<protein>
    <recommendedName>
        <fullName evidence="5 6">Octanoyltransferase</fullName>
        <ecNumber evidence="5 6">2.3.1.181</ecNumber>
    </recommendedName>
    <alternativeName>
        <fullName evidence="5">Lipoate-protein ligase B</fullName>
    </alternativeName>
    <alternativeName>
        <fullName evidence="5">Lipoyl/octanoyl transferase</fullName>
    </alternativeName>
    <alternativeName>
        <fullName evidence="5">Octanoyl-[acyl-carrier-protein]-protein N-octanoyltransferase</fullName>
    </alternativeName>
</protein>
<feature type="active site" description="Acyl-thioester intermediate" evidence="5 7">
    <location>
        <position position="172"/>
    </location>
</feature>
<dbReference type="GO" id="GO:0033819">
    <property type="term" value="F:lipoyl(octanoyl) transferase activity"/>
    <property type="evidence" value="ECO:0007669"/>
    <property type="project" value="UniProtKB-EC"/>
</dbReference>
<comment type="catalytic activity">
    <reaction evidence="5 6">
        <text>octanoyl-[ACP] + L-lysyl-[protein] = N(6)-octanoyl-L-lysyl-[protein] + holo-[ACP] + H(+)</text>
        <dbReference type="Rhea" id="RHEA:17665"/>
        <dbReference type="Rhea" id="RHEA-COMP:9636"/>
        <dbReference type="Rhea" id="RHEA-COMP:9685"/>
        <dbReference type="Rhea" id="RHEA-COMP:9752"/>
        <dbReference type="Rhea" id="RHEA-COMP:9928"/>
        <dbReference type="ChEBI" id="CHEBI:15378"/>
        <dbReference type="ChEBI" id="CHEBI:29969"/>
        <dbReference type="ChEBI" id="CHEBI:64479"/>
        <dbReference type="ChEBI" id="CHEBI:78463"/>
        <dbReference type="ChEBI" id="CHEBI:78809"/>
        <dbReference type="EC" id="2.3.1.181"/>
    </reaction>
</comment>
<dbReference type="InterPro" id="IPR000544">
    <property type="entry name" value="Octanoyltransferase"/>
</dbReference>
<dbReference type="PROSITE" id="PS51733">
    <property type="entry name" value="BPL_LPL_CATALYTIC"/>
    <property type="match status" value="1"/>
</dbReference>
<comment type="miscellaneous">
    <text evidence="5">In the reaction, the free carboxyl group of octanoic acid is attached via an amide linkage to the epsilon-amino group of a specific lysine residue of lipoyl domains of lipoate-dependent enzymes.</text>
</comment>
<dbReference type="PANTHER" id="PTHR10993">
    <property type="entry name" value="OCTANOYLTRANSFERASE"/>
    <property type="match status" value="1"/>
</dbReference>
<reference evidence="11 12" key="1">
    <citation type="submission" date="2019-11" db="EMBL/GenBank/DDBJ databases">
        <title>Isolation of a new High Light Tolerant Cyanobacteria.</title>
        <authorList>
            <person name="Dobson Z."/>
            <person name="Vaughn N."/>
            <person name="Vaughn M."/>
            <person name="Fromme P."/>
            <person name="Mazor Y."/>
        </authorList>
    </citation>
    <scope>NUCLEOTIDE SEQUENCE [LARGE SCALE GENOMIC DNA]</scope>
    <source>
        <strain evidence="11 12">0216</strain>
    </source>
</reference>
<dbReference type="InterPro" id="IPR045864">
    <property type="entry name" value="aa-tRNA-synth_II/BPL/LPL"/>
</dbReference>
<comment type="similarity">
    <text evidence="5 6">Belongs to the LipB family.</text>
</comment>
<feature type="binding site" evidence="5 8">
    <location>
        <begin position="74"/>
        <end position="81"/>
    </location>
    <ligand>
        <name>substrate</name>
    </ligand>
</feature>
<dbReference type="NCBIfam" id="TIGR00214">
    <property type="entry name" value="lipB"/>
    <property type="match status" value="1"/>
</dbReference>
<comment type="pathway">
    <text evidence="1 5 6">Protein modification; protein lipoylation via endogenous pathway; protein N(6)-(lipoyl)lysine from octanoyl-[acyl-carrier-protein]: step 1/2.</text>
</comment>
<keyword evidence="5" id="KW-0963">Cytoplasm</keyword>
<evidence type="ECO:0000256" key="7">
    <source>
        <dbReference type="PIRSR" id="PIRSR016262-1"/>
    </source>
</evidence>
<dbReference type="PIRSF" id="PIRSF016262">
    <property type="entry name" value="LPLase"/>
    <property type="match status" value="1"/>
</dbReference>
<dbReference type="GO" id="GO:0005737">
    <property type="term" value="C:cytoplasm"/>
    <property type="evidence" value="ECO:0007669"/>
    <property type="project" value="UniProtKB-SubCell"/>
</dbReference>
<dbReference type="GO" id="GO:0009249">
    <property type="term" value="P:protein lipoylation"/>
    <property type="evidence" value="ECO:0007669"/>
    <property type="project" value="InterPro"/>
</dbReference>
<dbReference type="Gene3D" id="3.30.930.10">
    <property type="entry name" value="Bira Bifunctional Protein, Domain 2"/>
    <property type="match status" value="1"/>
</dbReference>
<comment type="caution">
    <text evidence="11">The sequence shown here is derived from an EMBL/GenBank/DDBJ whole genome shotgun (WGS) entry which is preliminary data.</text>
</comment>
<dbReference type="CDD" id="cd16444">
    <property type="entry name" value="LipB"/>
    <property type="match status" value="1"/>
</dbReference>
<gene>
    <name evidence="5 11" type="primary">lipB</name>
    <name evidence="11" type="ORF">GGC33_11610</name>
</gene>
<keyword evidence="3 5" id="KW-0012">Acyltransferase</keyword>
<dbReference type="RefSeq" id="WP_099436120.1">
    <property type="nucleotide sequence ID" value="NZ_WMIA01000014.1"/>
</dbReference>
<evidence type="ECO:0000256" key="8">
    <source>
        <dbReference type="PIRSR" id="PIRSR016262-2"/>
    </source>
</evidence>
<feature type="binding site" evidence="5 8">
    <location>
        <begin position="141"/>
        <end position="143"/>
    </location>
    <ligand>
        <name>substrate</name>
    </ligand>
</feature>
<keyword evidence="2 5" id="KW-0808">Transferase</keyword>
<accession>A0A844GXA2</accession>
<evidence type="ECO:0000256" key="5">
    <source>
        <dbReference type="HAMAP-Rule" id="MF_00013"/>
    </source>
</evidence>
<dbReference type="UniPathway" id="UPA00538">
    <property type="reaction ID" value="UER00592"/>
</dbReference>
<evidence type="ECO:0000313" key="11">
    <source>
        <dbReference type="EMBL" id="MTF39568.1"/>
    </source>
</evidence>
<evidence type="ECO:0000256" key="2">
    <source>
        <dbReference type="ARBA" id="ARBA00022679"/>
    </source>
</evidence>
<evidence type="ECO:0000256" key="6">
    <source>
        <dbReference type="PIRNR" id="PIRNR016262"/>
    </source>
</evidence>
<dbReference type="InterPro" id="IPR004143">
    <property type="entry name" value="BPL_LPL_catalytic"/>
</dbReference>
<evidence type="ECO:0000313" key="12">
    <source>
        <dbReference type="Proteomes" id="UP000437131"/>
    </source>
</evidence>
<evidence type="ECO:0000259" key="10">
    <source>
        <dbReference type="PROSITE" id="PS51733"/>
    </source>
</evidence>
<sequence>MAHLEIEDLGLLPYKIAWEYQQSIVQQKLNNPSFPDKLILVQHPPVYTLGTGATTENLKFDLNSFSGEIHRIERGGEVTYHYPGQIVAYPILNLRSYQQDLHWYLRQLEEVIICLLAKYDVKAERIKGLTGVWVNNTKIAAIGIKVKRWVTMHGFALNVNGDLSGFNQIIPCGIKDKGVTKLSNFLPSISVEDVKPELVKTFISIFECS</sequence>
<proteinExistence type="inferred from homology"/>
<dbReference type="AlphaFoldDB" id="A0A844GXA2"/>
<evidence type="ECO:0000256" key="1">
    <source>
        <dbReference type="ARBA" id="ARBA00004821"/>
    </source>
</evidence>
<evidence type="ECO:0000256" key="9">
    <source>
        <dbReference type="PIRSR" id="PIRSR016262-3"/>
    </source>
</evidence>
<evidence type="ECO:0000256" key="4">
    <source>
        <dbReference type="ARBA" id="ARBA00024732"/>
    </source>
</evidence>
<name>A0A844GXA2_9CHRO</name>